<gene>
    <name evidence="1" type="ORF">ROR02_03900</name>
</gene>
<protein>
    <submittedName>
        <fullName evidence="1">Uncharacterized protein</fullName>
    </submittedName>
</protein>
<dbReference type="AlphaFoldDB" id="A0A512H460"/>
<accession>A0A512H460</accession>
<organism evidence="1 2">
    <name type="scientific">Pararhodospirillum oryzae</name>
    <dbReference type="NCBI Taxonomy" id="478448"/>
    <lineage>
        <taxon>Bacteria</taxon>
        <taxon>Pseudomonadati</taxon>
        <taxon>Pseudomonadota</taxon>
        <taxon>Alphaproteobacteria</taxon>
        <taxon>Rhodospirillales</taxon>
        <taxon>Rhodospirillaceae</taxon>
        <taxon>Pararhodospirillum</taxon>
    </lineage>
</organism>
<dbReference type="EMBL" id="BJZO01000006">
    <property type="protein sequence ID" value="GEO80259.1"/>
    <property type="molecule type" value="Genomic_DNA"/>
</dbReference>
<evidence type="ECO:0000313" key="2">
    <source>
        <dbReference type="Proteomes" id="UP000321567"/>
    </source>
</evidence>
<name>A0A512H460_9PROT</name>
<keyword evidence="2" id="KW-1185">Reference proteome</keyword>
<sequence>MPSQDRRDDPYYAHFPTLKSLLLDTVSGRRAGALRQIAETASLFQNWDTDMRYAPTVEIEARWVKAWKNSAEELLSQMDAL</sequence>
<proteinExistence type="predicted"/>
<dbReference type="Proteomes" id="UP000321567">
    <property type="component" value="Unassembled WGS sequence"/>
</dbReference>
<evidence type="ECO:0000313" key="1">
    <source>
        <dbReference type="EMBL" id="GEO80259.1"/>
    </source>
</evidence>
<comment type="caution">
    <text evidence="1">The sequence shown here is derived from an EMBL/GenBank/DDBJ whole genome shotgun (WGS) entry which is preliminary data.</text>
</comment>
<reference evidence="1 2" key="1">
    <citation type="submission" date="2019-07" db="EMBL/GenBank/DDBJ databases">
        <title>Whole genome shotgun sequence of Rhodospirillum oryzae NBRC 107573.</title>
        <authorList>
            <person name="Hosoyama A."/>
            <person name="Uohara A."/>
            <person name="Ohji S."/>
            <person name="Ichikawa N."/>
        </authorList>
    </citation>
    <scope>NUCLEOTIDE SEQUENCE [LARGE SCALE GENOMIC DNA]</scope>
    <source>
        <strain evidence="1 2">NBRC 107573</strain>
    </source>
</reference>